<organism evidence="1 2">
    <name type="scientific">Trema orientale</name>
    <name type="common">Charcoal tree</name>
    <name type="synonym">Celtis orientalis</name>
    <dbReference type="NCBI Taxonomy" id="63057"/>
    <lineage>
        <taxon>Eukaryota</taxon>
        <taxon>Viridiplantae</taxon>
        <taxon>Streptophyta</taxon>
        <taxon>Embryophyta</taxon>
        <taxon>Tracheophyta</taxon>
        <taxon>Spermatophyta</taxon>
        <taxon>Magnoliopsida</taxon>
        <taxon>eudicotyledons</taxon>
        <taxon>Gunneridae</taxon>
        <taxon>Pentapetalae</taxon>
        <taxon>rosids</taxon>
        <taxon>fabids</taxon>
        <taxon>Rosales</taxon>
        <taxon>Cannabaceae</taxon>
        <taxon>Trema</taxon>
    </lineage>
</organism>
<evidence type="ECO:0000313" key="1">
    <source>
        <dbReference type="EMBL" id="PON99899.1"/>
    </source>
</evidence>
<proteinExistence type="predicted"/>
<protein>
    <submittedName>
        <fullName evidence="1">Uncharacterized protein</fullName>
    </submittedName>
</protein>
<sequence>MEAKAACYCLRNWIMSEILQPCIGCDNIFWTNLYCVRPDNKTKGCNLLYTFLLFSMYDIFLL</sequence>
<dbReference type="InParanoid" id="A0A2P5FQ18"/>
<dbReference type="Proteomes" id="UP000237000">
    <property type="component" value="Unassembled WGS sequence"/>
</dbReference>
<keyword evidence="2" id="KW-1185">Reference proteome</keyword>
<gene>
    <name evidence="1" type="ORF">TorRG33x02_043170</name>
</gene>
<comment type="caution">
    <text evidence="1">The sequence shown here is derived from an EMBL/GenBank/DDBJ whole genome shotgun (WGS) entry which is preliminary data.</text>
</comment>
<evidence type="ECO:0000313" key="2">
    <source>
        <dbReference type="Proteomes" id="UP000237000"/>
    </source>
</evidence>
<reference evidence="2" key="1">
    <citation type="submission" date="2016-06" db="EMBL/GenBank/DDBJ databases">
        <title>Parallel loss of symbiosis genes in relatives of nitrogen-fixing non-legume Parasponia.</title>
        <authorList>
            <person name="Van Velzen R."/>
            <person name="Holmer R."/>
            <person name="Bu F."/>
            <person name="Rutten L."/>
            <person name="Van Zeijl A."/>
            <person name="Liu W."/>
            <person name="Santuari L."/>
            <person name="Cao Q."/>
            <person name="Sharma T."/>
            <person name="Shen D."/>
            <person name="Roswanjaya Y."/>
            <person name="Wardhani T."/>
            <person name="Kalhor M.S."/>
            <person name="Jansen J."/>
            <person name="Van den Hoogen J."/>
            <person name="Gungor B."/>
            <person name="Hartog M."/>
            <person name="Hontelez J."/>
            <person name="Verver J."/>
            <person name="Yang W.-C."/>
            <person name="Schijlen E."/>
            <person name="Repin R."/>
            <person name="Schilthuizen M."/>
            <person name="Schranz E."/>
            <person name="Heidstra R."/>
            <person name="Miyata K."/>
            <person name="Fedorova E."/>
            <person name="Kohlen W."/>
            <person name="Bisseling T."/>
            <person name="Smit S."/>
            <person name="Geurts R."/>
        </authorList>
    </citation>
    <scope>NUCLEOTIDE SEQUENCE [LARGE SCALE GENOMIC DNA]</scope>
    <source>
        <strain evidence="2">cv. RG33-2</strain>
    </source>
</reference>
<accession>A0A2P5FQ18</accession>
<name>A0A2P5FQ18_TREOI</name>
<dbReference type="AlphaFoldDB" id="A0A2P5FQ18"/>
<dbReference type="EMBL" id="JXTC01000016">
    <property type="protein sequence ID" value="PON99899.1"/>
    <property type="molecule type" value="Genomic_DNA"/>
</dbReference>